<dbReference type="SUPFAM" id="SSF57863">
    <property type="entry name" value="ArfGap/RecO-like zinc finger"/>
    <property type="match status" value="1"/>
</dbReference>
<keyword evidence="1" id="KW-0343">GTPase activation</keyword>
<dbReference type="CDD" id="cd08830">
    <property type="entry name" value="ArfGap_ArfGap1"/>
    <property type="match status" value="1"/>
</dbReference>
<dbReference type="PRINTS" id="PR00405">
    <property type="entry name" value="REVINTRACTNG"/>
</dbReference>
<dbReference type="FunFam" id="1.10.220.150:FF:000014">
    <property type="entry name" value="ADP-ribosylation factor GTPase-activating protein"/>
    <property type="match status" value="1"/>
</dbReference>
<dbReference type="PANTHER" id="PTHR46395">
    <property type="entry name" value="ADP-RIBOSYLATION FACTOR GTPASE-ACTIVATING PROTEIN 1"/>
    <property type="match status" value="1"/>
</dbReference>
<proteinExistence type="predicted"/>
<comment type="caution">
    <text evidence="8">The sequence shown here is derived from an EMBL/GenBank/DDBJ whole genome shotgun (WGS) entry which is preliminary data.</text>
</comment>
<name>A0A9P6UC19_9FUNG</name>
<dbReference type="GO" id="GO:0005096">
    <property type="term" value="F:GTPase activator activity"/>
    <property type="evidence" value="ECO:0007669"/>
    <property type="project" value="UniProtKB-KW"/>
</dbReference>
<dbReference type="InterPro" id="IPR038508">
    <property type="entry name" value="ArfGAP_dom_sf"/>
</dbReference>
<dbReference type="SMART" id="SM00105">
    <property type="entry name" value="ArfGap"/>
    <property type="match status" value="1"/>
</dbReference>
<dbReference type="GO" id="GO:0030100">
    <property type="term" value="P:regulation of endocytosis"/>
    <property type="evidence" value="ECO:0007669"/>
    <property type="project" value="TreeGrafter"/>
</dbReference>
<evidence type="ECO:0000259" key="7">
    <source>
        <dbReference type="PROSITE" id="PS50115"/>
    </source>
</evidence>
<keyword evidence="3 5" id="KW-0863">Zinc-finger</keyword>
<evidence type="ECO:0000256" key="2">
    <source>
        <dbReference type="ARBA" id="ARBA00022723"/>
    </source>
</evidence>
<dbReference type="GO" id="GO:0000139">
    <property type="term" value="C:Golgi membrane"/>
    <property type="evidence" value="ECO:0007669"/>
    <property type="project" value="TreeGrafter"/>
</dbReference>
<dbReference type="PANTHER" id="PTHR46395:SF1">
    <property type="entry name" value="ADP-RIBOSYLATION FACTOR GTPASE-ACTIVATING PROTEIN 1"/>
    <property type="match status" value="1"/>
</dbReference>
<sequence length="494" mass="51335">MSAVEYKKILFDIQRRDGNKNCIDCNAPNPQWASCHLGIFICLECSGVHRSLGVHVSFVRSITMDKWSDDQLKRMDLGGNNKAREFFEASPDYFPGMSIKEKYNSVFAAQYKDKLAALCEGRPWTPSTSTLSANRTPVRPNSATSNRSGSPASVQQSSNFRANSYSGNGLQSPGYNTPTSANGSNGGLNGYQSGGNGLGGGGVSGGGTGGGYISDRQRNEAYFNRMGAENANRPEHLPPSQGGKYGGFGNTAAPAPGHDSLDMQDILNDPGAALSKGWSLLSSTLATGATILNENVIKPAAATVSDPEFQNKVGGYVSAIGQKVQEGGRSLGSMVNAGLNQGGVGPGMGNGSRTANSRYGGFSSTDYYQQQQQQGGGGDDFFNSTMNHYEQKNQPLARTTSSPGPFSQGSSGNSSHTDSLSSMSGNGSGFNSYQNSTGGGGAFGAARSNSNSPAPRTKTPTSATGVATKAKVGAKPAGAGKKDGWGDDDGWANF</sequence>
<dbReference type="AlphaFoldDB" id="A0A9P6UC19"/>
<dbReference type="Proteomes" id="UP000807716">
    <property type="component" value="Unassembled WGS sequence"/>
</dbReference>
<organism evidence="8 9">
    <name type="scientific">Actinomortierella ambigua</name>
    <dbReference type="NCBI Taxonomy" id="1343610"/>
    <lineage>
        <taxon>Eukaryota</taxon>
        <taxon>Fungi</taxon>
        <taxon>Fungi incertae sedis</taxon>
        <taxon>Mucoromycota</taxon>
        <taxon>Mortierellomycotina</taxon>
        <taxon>Mortierellomycetes</taxon>
        <taxon>Mortierellales</taxon>
        <taxon>Mortierellaceae</taxon>
        <taxon>Actinomortierella</taxon>
    </lineage>
</organism>
<feature type="compositionally biased region" description="Low complexity" evidence="6">
    <location>
        <begin position="463"/>
        <end position="479"/>
    </location>
</feature>
<gene>
    <name evidence="8" type="primary">GCS1</name>
    <name evidence="8" type="ORF">DFQ27_005724</name>
</gene>
<feature type="region of interest" description="Disordered" evidence="6">
    <location>
        <begin position="394"/>
        <end position="494"/>
    </location>
</feature>
<keyword evidence="2" id="KW-0479">Metal-binding</keyword>
<dbReference type="Gene3D" id="1.10.220.150">
    <property type="entry name" value="Arf GTPase activating protein"/>
    <property type="match status" value="1"/>
</dbReference>
<feature type="region of interest" description="Disordered" evidence="6">
    <location>
        <begin position="342"/>
        <end position="363"/>
    </location>
</feature>
<evidence type="ECO:0000256" key="6">
    <source>
        <dbReference type="SAM" id="MobiDB-lite"/>
    </source>
</evidence>
<dbReference type="InterPro" id="IPR001164">
    <property type="entry name" value="ArfGAP_dom"/>
</dbReference>
<accession>A0A9P6UC19</accession>
<feature type="compositionally biased region" description="Polar residues" evidence="6">
    <location>
        <begin position="447"/>
        <end position="462"/>
    </location>
</feature>
<dbReference type="GO" id="GO:0032012">
    <property type="term" value="P:regulation of ARF protein signal transduction"/>
    <property type="evidence" value="ECO:0007669"/>
    <property type="project" value="TreeGrafter"/>
</dbReference>
<feature type="domain" description="Arf-GAP" evidence="7">
    <location>
        <begin position="7"/>
        <end position="124"/>
    </location>
</feature>
<dbReference type="InterPro" id="IPR037278">
    <property type="entry name" value="ARFGAP/RecO"/>
</dbReference>
<feature type="compositionally biased region" description="Polar residues" evidence="6">
    <location>
        <begin position="126"/>
        <end position="181"/>
    </location>
</feature>
<feature type="compositionally biased region" description="Gly residues" evidence="6">
    <location>
        <begin position="184"/>
        <end position="193"/>
    </location>
</feature>
<evidence type="ECO:0000256" key="3">
    <source>
        <dbReference type="ARBA" id="ARBA00022771"/>
    </source>
</evidence>
<evidence type="ECO:0000256" key="1">
    <source>
        <dbReference type="ARBA" id="ARBA00022468"/>
    </source>
</evidence>
<dbReference type="OrthoDB" id="983479at2759"/>
<dbReference type="EMBL" id="JAAAJB010000041">
    <property type="protein sequence ID" value="KAG0268790.1"/>
    <property type="molecule type" value="Genomic_DNA"/>
</dbReference>
<dbReference type="GO" id="GO:0008270">
    <property type="term" value="F:zinc ion binding"/>
    <property type="evidence" value="ECO:0007669"/>
    <property type="project" value="UniProtKB-KW"/>
</dbReference>
<keyword evidence="4" id="KW-0862">Zinc</keyword>
<evidence type="ECO:0000256" key="5">
    <source>
        <dbReference type="PROSITE-ProRule" id="PRU00288"/>
    </source>
</evidence>
<reference evidence="8" key="1">
    <citation type="journal article" date="2020" name="Fungal Divers.">
        <title>Resolving the Mortierellaceae phylogeny through synthesis of multi-gene phylogenetics and phylogenomics.</title>
        <authorList>
            <person name="Vandepol N."/>
            <person name="Liber J."/>
            <person name="Desiro A."/>
            <person name="Na H."/>
            <person name="Kennedy M."/>
            <person name="Barry K."/>
            <person name="Grigoriev I.V."/>
            <person name="Miller A.N."/>
            <person name="O'Donnell K."/>
            <person name="Stajich J.E."/>
            <person name="Bonito G."/>
        </authorList>
    </citation>
    <scope>NUCLEOTIDE SEQUENCE</scope>
    <source>
        <strain evidence="8">BC1065</strain>
    </source>
</reference>
<dbReference type="PROSITE" id="PS50115">
    <property type="entry name" value="ARFGAP"/>
    <property type="match status" value="1"/>
</dbReference>
<evidence type="ECO:0000313" key="9">
    <source>
        <dbReference type="Proteomes" id="UP000807716"/>
    </source>
</evidence>
<evidence type="ECO:0000313" key="8">
    <source>
        <dbReference type="EMBL" id="KAG0268790.1"/>
    </source>
</evidence>
<protein>
    <submittedName>
        <fullName evidence="8">Zn finger-containing GTPase- Activating Protein for ARF</fullName>
    </submittedName>
</protein>
<feature type="compositionally biased region" description="Low complexity" evidence="6">
    <location>
        <begin position="399"/>
        <end position="432"/>
    </location>
</feature>
<dbReference type="Pfam" id="PF01412">
    <property type="entry name" value="ArfGap"/>
    <property type="match status" value="1"/>
</dbReference>
<evidence type="ECO:0000256" key="4">
    <source>
        <dbReference type="ARBA" id="ARBA00022833"/>
    </source>
</evidence>
<keyword evidence="9" id="KW-1185">Reference proteome</keyword>
<feature type="compositionally biased region" description="Polar residues" evidence="6">
    <location>
        <begin position="352"/>
        <end position="363"/>
    </location>
</feature>
<feature type="region of interest" description="Disordered" evidence="6">
    <location>
        <begin position="126"/>
        <end position="193"/>
    </location>
</feature>